<dbReference type="PANTHER" id="PTHR42718:SF9">
    <property type="entry name" value="MAJOR FACILITATOR SUPERFAMILY MULTIDRUG TRANSPORTER MFSC"/>
    <property type="match status" value="1"/>
</dbReference>
<dbReference type="RefSeq" id="WP_345497489.1">
    <property type="nucleotide sequence ID" value="NZ_BAABJM010000004.1"/>
</dbReference>
<dbReference type="InterPro" id="IPR011701">
    <property type="entry name" value="MFS"/>
</dbReference>
<feature type="transmembrane region" description="Helical" evidence="6">
    <location>
        <begin position="288"/>
        <end position="307"/>
    </location>
</feature>
<feature type="transmembrane region" description="Helical" evidence="6">
    <location>
        <begin position="70"/>
        <end position="88"/>
    </location>
</feature>
<dbReference type="PANTHER" id="PTHR42718">
    <property type="entry name" value="MAJOR FACILITATOR SUPERFAMILY MULTIDRUG TRANSPORTER MFSC"/>
    <property type="match status" value="1"/>
</dbReference>
<name>A0ABP9KLF2_9NOCA</name>
<feature type="transmembrane region" description="Helical" evidence="6">
    <location>
        <begin position="123"/>
        <end position="145"/>
    </location>
</feature>
<dbReference type="SUPFAM" id="SSF103473">
    <property type="entry name" value="MFS general substrate transporter"/>
    <property type="match status" value="2"/>
</dbReference>
<evidence type="ECO:0000256" key="1">
    <source>
        <dbReference type="ARBA" id="ARBA00004651"/>
    </source>
</evidence>
<dbReference type="PROSITE" id="PS50850">
    <property type="entry name" value="MFS"/>
    <property type="match status" value="1"/>
</dbReference>
<dbReference type="Proteomes" id="UP001500603">
    <property type="component" value="Unassembled WGS sequence"/>
</dbReference>
<dbReference type="EMBL" id="BAABJM010000004">
    <property type="protein sequence ID" value="GAA5061380.1"/>
    <property type="molecule type" value="Genomic_DNA"/>
</dbReference>
<evidence type="ECO:0000313" key="9">
    <source>
        <dbReference type="Proteomes" id="UP001500603"/>
    </source>
</evidence>
<evidence type="ECO:0000256" key="2">
    <source>
        <dbReference type="ARBA" id="ARBA00022448"/>
    </source>
</evidence>
<dbReference type="InterPro" id="IPR036259">
    <property type="entry name" value="MFS_trans_sf"/>
</dbReference>
<keyword evidence="4 6" id="KW-1133">Transmembrane helix</keyword>
<comment type="caution">
    <text evidence="8">The sequence shown here is derived from an EMBL/GenBank/DDBJ whole genome shotgun (WGS) entry which is preliminary data.</text>
</comment>
<feature type="transmembrane region" description="Helical" evidence="6">
    <location>
        <begin position="157"/>
        <end position="179"/>
    </location>
</feature>
<evidence type="ECO:0000259" key="7">
    <source>
        <dbReference type="PROSITE" id="PS50850"/>
    </source>
</evidence>
<evidence type="ECO:0000256" key="6">
    <source>
        <dbReference type="SAM" id="Phobius"/>
    </source>
</evidence>
<keyword evidence="9" id="KW-1185">Reference proteome</keyword>
<comment type="subcellular location">
    <subcellularLocation>
        <location evidence="1">Cell membrane</location>
        <topology evidence="1">Multi-pass membrane protein</topology>
    </subcellularLocation>
</comment>
<organism evidence="8 9">
    <name type="scientific">Nocardia callitridis</name>
    <dbReference type="NCBI Taxonomy" id="648753"/>
    <lineage>
        <taxon>Bacteria</taxon>
        <taxon>Bacillati</taxon>
        <taxon>Actinomycetota</taxon>
        <taxon>Actinomycetes</taxon>
        <taxon>Mycobacteriales</taxon>
        <taxon>Nocardiaceae</taxon>
        <taxon>Nocardia</taxon>
    </lineage>
</organism>
<dbReference type="Pfam" id="PF07690">
    <property type="entry name" value="MFS_1"/>
    <property type="match status" value="1"/>
</dbReference>
<keyword evidence="5 6" id="KW-0472">Membrane</keyword>
<dbReference type="Gene3D" id="1.20.1250.20">
    <property type="entry name" value="MFS general substrate transporter like domains"/>
    <property type="match status" value="1"/>
</dbReference>
<feature type="transmembrane region" description="Helical" evidence="6">
    <location>
        <begin position="418"/>
        <end position="444"/>
    </location>
</feature>
<feature type="transmembrane region" description="Helical" evidence="6">
    <location>
        <begin position="31"/>
        <end position="50"/>
    </location>
</feature>
<proteinExistence type="predicted"/>
<feature type="transmembrane region" description="Helical" evidence="6">
    <location>
        <begin position="363"/>
        <end position="386"/>
    </location>
</feature>
<feature type="transmembrane region" description="Helical" evidence="6">
    <location>
        <begin position="185"/>
        <end position="206"/>
    </location>
</feature>
<protein>
    <submittedName>
        <fullName evidence="8">MFS transporter</fullName>
    </submittedName>
</protein>
<evidence type="ECO:0000256" key="4">
    <source>
        <dbReference type="ARBA" id="ARBA00022989"/>
    </source>
</evidence>
<evidence type="ECO:0000256" key="3">
    <source>
        <dbReference type="ARBA" id="ARBA00022692"/>
    </source>
</evidence>
<feature type="transmembrane region" description="Helical" evidence="6">
    <location>
        <begin position="456"/>
        <end position="478"/>
    </location>
</feature>
<feature type="transmembrane region" description="Helical" evidence="6">
    <location>
        <begin position="393"/>
        <end position="412"/>
    </location>
</feature>
<sequence length="539" mass="57396">MPNTATAPPPEGFDNDVTDTGRLDGASRWRVFSVLTVIVLYTEVAPLQYIMIAAALQKMGATFPTVGANLSWAVIILTLVGASATPLLGKMSDVWGKKRLFLCCGGLFIAGCLIDALTTNWTLFLIGRALQAFAIATQVISYGLIRDLMPRRYVPVGLGLAAAGLGFSGVLAPVIGGFLVDHFDWQAMFWFLAIFTLIMTPIVMLVVPESKLRVKERIDPIGALLLSGGAGLTLLYLDKGQDWGWSRPTTLAWLVAGVVLIVLFFVVENRVSRPIMDMKLLRHPKVSMVLLMTFFGVFVLAVQSYALGYMTQTPSSDELKGTVAQGVVDQAQQMTGATLPISVVRVALEPGYSYGSGFSLLQYAIHLGIWTGIVSMIFGPLGGIIARRTGARTPAIVALVVMASVSAGYALATTSYSWLVFAILAAIFGIGFGLFYAAVPILMVDAVPQEQQGIGLGMLGVTQSIGSGVGIAVVTALLNNGPITAHIDVMGRTVDQTIPQVYADNGWVIGFWMVTATTLIALIVALFMRHGRTPATGGA</sequence>
<gene>
    <name evidence="8" type="ORF">GCM10023318_43870</name>
</gene>
<accession>A0ABP9KLF2</accession>
<keyword evidence="2" id="KW-0813">Transport</keyword>
<feature type="transmembrane region" description="Helical" evidence="6">
    <location>
        <begin position="218"/>
        <end position="237"/>
    </location>
</feature>
<dbReference type="Gene3D" id="1.20.1720.10">
    <property type="entry name" value="Multidrug resistance protein D"/>
    <property type="match status" value="1"/>
</dbReference>
<feature type="transmembrane region" description="Helical" evidence="6">
    <location>
        <begin position="100"/>
        <end position="117"/>
    </location>
</feature>
<feature type="transmembrane region" description="Helical" evidence="6">
    <location>
        <begin position="507"/>
        <end position="528"/>
    </location>
</feature>
<dbReference type="InterPro" id="IPR020846">
    <property type="entry name" value="MFS_dom"/>
</dbReference>
<reference evidence="9" key="1">
    <citation type="journal article" date="2019" name="Int. J. Syst. Evol. Microbiol.">
        <title>The Global Catalogue of Microorganisms (GCM) 10K type strain sequencing project: providing services to taxonomists for standard genome sequencing and annotation.</title>
        <authorList>
            <consortium name="The Broad Institute Genomics Platform"/>
            <consortium name="The Broad Institute Genome Sequencing Center for Infectious Disease"/>
            <person name="Wu L."/>
            <person name="Ma J."/>
        </authorList>
    </citation>
    <scope>NUCLEOTIDE SEQUENCE [LARGE SCALE GENOMIC DNA]</scope>
    <source>
        <strain evidence="9">JCM 18298</strain>
    </source>
</reference>
<evidence type="ECO:0000256" key="5">
    <source>
        <dbReference type="ARBA" id="ARBA00023136"/>
    </source>
</evidence>
<feature type="transmembrane region" description="Helical" evidence="6">
    <location>
        <begin position="249"/>
        <end position="267"/>
    </location>
</feature>
<feature type="domain" description="Major facilitator superfamily (MFS) profile" evidence="7">
    <location>
        <begin position="34"/>
        <end position="533"/>
    </location>
</feature>
<keyword evidence="3 6" id="KW-0812">Transmembrane</keyword>
<evidence type="ECO:0000313" key="8">
    <source>
        <dbReference type="EMBL" id="GAA5061380.1"/>
    </source>
</evidence>